<keyword evidence="9" id="KW-1185">Reference proteome</keyword>
<comment type="caution">
    <text evidence="8">The sequence shown here is derived from an EMBL/GenBank/DDBJ whole genome shotgun (WGS) entry which is preliminary data.</text>
</comment>
<keyword evidence="4 7" id="KW-1133">Transmembrane helix</keyword>
<reference evidence="8" key="1">
    <citation type="submission" date="2023-06" db="EMBL/GenBank/DDBJ databases">
        <authorList>
            <person name="Delattre M."/>
        </authorList>
    </citation>
    <scope>NUCLEOTIDE SEQUENCE</scope>
    <source>
        <strain evidence="8">AF72</strain>
    </source>
</reference>
<evidence type="ECO:0000256" key="4">
    <source>
        <dbReference type="ARBA" id="ARBA00022989"/>
    </source>
</evidence>
<evidence type="ECO:0000313" key="8">
    <source>
        <dbReference type="EMBL" id="CAJ0571997.1"/>
    </source>
</evidence>
<feature type="transmembrane region" description="Helical" evidence="7">
    <location>
        <begin position="229"/>
        <end position="248"/>
    </location>
</feature>
<feature type="binding site" evidence="6">
    <location>
        <position position="271"/>
    </location>
    <ligand>
        <name>Zn(2+)</name>
        <dbReference type="ChEBI" id="CHEBI:29105"/>
    </ligand>
</feature>
<dbReference type="PANTHER" id="PTHR20855:SF15">
    <property type="entry name" value="PROGESTIN AND ADIPOQ RECEPTOR FAMILY MEMBER 3"/>
    <property type="match status" value="1"/>
</dbReference>
<evidence type="ECO:0000256" key="6">
    <source>
        <dbReference type="PIRSR" id="PIRSR604254-1"/>
    </source>
</evidence>
<feature type="binding site" evidence="6">
    <location>
        <position position="267"/>
    </location>
    <ligand>
        <name>Zn(2+)</name>
        <dbReference type="ChEBI" id="CHEBI:29105"/>
    </ligand>
</feature>
<keyword evidence="3 7" id="KW-0812">Transmembrane</keyword>
<dbReference type="PANTHER" id="PTHR20855">
    <property type="entry name" value="ADIPOR/PROGESTIN RECEPTOR-RELATED"/>
    <property type="match status" value="1"/>
</dbReference>
<dbReference type="Proteomes" id="UP001177023">
    <property type="component" value="Unassembled WGS sequence"/>
</dbReference>
<feature type="transmembrane region" description="Helical" evidence="7">
    <location>
        <begin position="269"/>
        <end position="289"/>
    </location>
</feature>
<evidence type="ECO:0000313" key="9">
    <source>
        <dbReference type="Proteomes" id="UP001177023"/>
    </source>
</evidence>
<keyword evidence="5 7" id="KW-0472">Membrane</keyword>
<name>A0AA36CPW0_9BILA</name>
<feature type="transmembrane region" description="Helical" evidence="7">
    <location>
        <begin position="132"/>
        <end position="152"/>
    </location>
</feature>
<evidence type="ECO:0000256" key="1">
    <source>
        <dbReference type="ARBA" id="ARBA00004141"/>
    </source>
</evidence>
<keyword evidence="6" id="KW-0862">Zinc</keyword>
<proteinExistence type="inferred from homology"/>
<dbReference type="AlphaFoldDB" id="A0AA36CPW0"/>
<feature type="transmembrane region" description="Helical" evidence="7">
    <location>
        <begin position="98"/>
        <end position="120"/>
    </location>
</feature>
<feature type="transmembrane region" description="Helical" evidence="7">
    <location>
        <begin position="193"/>
        <end position="217"/>
    </location>
</feature>
<comment type="similarity">
    <text evidence="2">Belongs to the ADIPOR family.</text>
</comment>
<keyword evidence="6" id="KW-0479">Metal-binding</keyword>
<organism evidence="8 9">
    <name type="scientific">Mesorhabditis spiculigera</name>
    <dbReference type="NCBI Taxonomy" id="96644"/>
    <lineage>
        <taxon>Eukaryota</taxon>
        <taxon>Metazoa</taxon>
        <taxon>Ecdysozoa</taxon>
        <taxon>Nematoda</taxon>
        <taxon>Chromadorea</taxon>
        <taxon>Rhabditida</taxon>
        <taxon>Rhabditina</taxon>
        <taxon>Rhabditomorpha</taxon>
        <taxon>Rhabditoidea</taxon>
        <taxon>Rhabditidae</taxon>
        <taxon>Mesorhabditinae</taxon>
        <taxon>Mesorhabditis</taxon>
    </lineage>
</organism>
<gene>
    <name evidence="8" type="ORF">MSPICULIGERA_LOCUS10392</name>
</gene>
<dbReference type="Pfam" id="PF03006">
    <property type="entry name" value="HlyIII"/>
    <property type="match status" value="1"/>
</dbReference>
<evidence type="ECO:0000256" key="7">
    <source>
        <dbReference type="SAM" id="Phobius"/>
    </source>
</evidence>
<evidence type="ECO:0000256" key="2">
    <source>
        <dbReference type="ARBA" id="ARBA00007018"/>
    </source>
</evidence>
<dbReference type="InterPro" id="IPR004254">
    <property type="entry name" value="AdipoR/HlyIII-related"/>
</dbReference>
<dbReference type="GO" id="GO:0038023">
    <property type="term" value="F:signaling receptor activity"/>
    <property type="evidence" value="ECO:0007669"/>
    <property type="project" value="TreeGrafter"/>
</dbReference>
<feature type="transmembrane region" description="Helical" evidence="7">
    <location>
        <begin position="164"/>
        <end position="181"/>
    </location>
</feature>
<dbReference type="EMBL" id="CATQJA010002589">
    <property type="protein sequence ID" value="CAJ0571997.1"/>
    <property type="molecule type" value="Genomic_DNA"/>
</dbReference>
<feature type="non-terminal residue" evidence="8">
    <location>
        <position position="1"/>
    </location>
</feature>
<protein>
    <recommendedName>
        <fullName evidence="10">Progestin and adipoQ receptor family member 3</fullName>
    </recommendedName>
</protein>
<dbReference type="GO" id="GO:0016020">
    <property type="term" value="C:membrane"/>
    <property type="evidence" value="ECO:0007669"/>
    <property type="project" value="UniProtKB-SubCell"/>
</dbReference>
<evidence type="ECO:0000256" key="5">
    <source>
        <dbReference type="ARBA" id="ARBA00023136"/>
    </source>
</evidence>
<feature type="binding site" evidence="6">
    <location>
        <position position="118"/>
    </location>
    <ligand>
        <name>Zn(2+)</name>
        <dbReference type="ChEBI" id="CHEBI:29105"/>
    </ligand>
</feature>
<accession>A0AA36CPW0</accession>
<sequence length="317" mass="36027">MGACVKCRNALHCAKHGTYKLVHKDRLTRYLWLNEHVHTHYRPPKLPATLCMKSALHITNETINIWSHLAGFLYFSYCQFDANFRRLPLMGASGTDHFVFTMSLLASQVCMLFSALFHTFGCSSTKKRRKFLNLDVFGISAGLLGMYLSGLYTAFFCFREALQSYLYFLAVLLCIAGYLPSKREKLVKEGTRVGPLHLFYTALVLAGFLPTMHWISMHGGLSSAYVHQWLPNMAIVYALTGGAFFFYATLIPERLAPGKFDVWGSSHQWWHLLILAAMIIWHGAGMAHLEDHYRNPSQCPSLTEIAAKPFNRSQPIY</sequence>
<evidence type="ECO:0008006" key="10">
    <source>
        <dbReference type="Google" id="ProtNLM"/>
    </source>
</evidence>
<dbReference type="GO" id="GO:0046872">
    <property type="term" value="F:metal ion binding"/>
    <property type="evidence" value="ECO:0007669"/>
    <property type="project" value="UniProtKB-KW"/>
</dbReference>
<comment type="subcellular location">
    <subcellularLocation>
        <location evidence="1">Membrane</location>
        <topology evidence="1">Multi-pass membrane protein</topology>
    </subcellularLocation>
</comment>
<evidence type="ECO:0000256" key="3">
    <source>
        <dbReference type="ARBA" id="ARBA00022692"/>
    </source>
</evidence>